<evidence type="ECO:0000313" key="2">
    <source>
        <dbReference type="Proteomes" id="UP000290567"/>
    </source>
</evidence>
<sequence length="75" mass="8929">MVEEKWKILSDIDSQEVWNDVYKKFNFQPDFETNKEVYSINQTYDLYDCSEAIHSADTDINWTITIQNITNITSK</sequence>
<proteinExistence type="predicted"/>
<comment type="caution">
    <text evidence="1">The sequence shown here is derived from an EMBL/GenBank/DDBJ whole genome shotgun (WGS) entry which is preliminary data.</text>
</comment>
<evidence type="ECO:0000313" key="1">
    <source>
        <dbReference type="EMBL" id="GCF93731.1"/>
    </source>
</evidence>
<dbReference type="OrthoDB" id="80999at2"/>
<reference evidence="2" key="1">
    <citation type="submission" date="2019-02" db="EMBL/GenBank/DDBJ databases">
        <title>Draft genome sequence of Enterococcus sp. Gos25-1.</title>
        <authorList>
            <person name="Tanaka N."/>
            <person name="Shiwa Y."/>
            <person name="Fujita N."/>
        </authorList>
    </citation>
    <scope>NUCLEOTIDE SEQUENCE [LARGE SCALE GENOMIC DNA]</scope>
    <source>
        <strain evidence="2">Gos25-1</strain>
    </source>
</reference>
<protein>
    <submittedName>
        <fullName evidence="1">Uncharacterized protein</fullName>
    </submittedName>
</protein>
<organism evidence="1 2">
    <name type="scientific">Enterococcus florum</name>
    <dbReference type="NCBI Taxonomy" id="2480627"/>
    <lineage>
        <taxon>Bacteria</taxon>
        <taxon>Bacillati</taxon>
        <taxon>Bacillota</taxon>
        <taxon>Bacilli</taxon>
        <taxon>Lactobacillales</taxon>
        <taxon>Enterococcaceae</taxon>
        <taxon>Enterococcus</taxon>
    </lineage>
</organism>
<name>A0A4P5PBS2_9ENTE</name>
<dbReference type="AlphaFoldDB" id="A0A4P5PBS2"/>
<dbReference type="EMBL" id="BJCC01000013">
    <property type="protein sequence ID" value="GCF93731.1"/>
    <property type="molecule type" value="Genomic_DNA"/>
</dbReference>
<dbReference type="Proteomes" id="UP000290567">
    <property type="component" value="Unassembled WGS sequence"/>
</dbReference>
<accession>A0A4P5PBS2</accession>
<gene>
    <name evidence="1" type="ORF">NRIC_16220</name>
</gene>
<keyword evidence="2" id="KW-1185">Reference proteome</keyword>